<dbReference type="PANTHER" id="PTHR39600:SF1">
    <property type="entry name" value="PEPTIDASE INHIBITOR I78 FAMILY PROTEIN"/>
    <property type="match status" value="1"/>
</dbReference>
<reference evidence="2" key="1">
    <citation type="journal article" date="2015" name="Genome Announc.">
        <title>Draft genome sequence of the cellulolytic fungus Chaetomium globosum.</title>
        <authorList>
            <person name="Cuomo C.A."/>
            <person name="Untereiner W.A."/>
            <person name="Ma L.-J."/>
            <person name="Grabherr M."/>
            <person name="Birren B.W."/>
        </authorList>
    </citation>
    <scope>NUCLEOTIDE SEQUENCE [LARGE SCALE GENOMIC DNA]</scope>
    <source>
        <strain evidence="2">ATCC 6205 / CBS 148.51 / DSM 1962 / NBRC 6347 / NRRL 1970</strain>
    </source>
</reference>
<dbReference type="EMBL" id="CH408032">
    <property type="protein sequence ID" value="EAQ88385.1"/>
    <property type="molecule type" value="Genomic_DNA"/>
</dbReference>
<evidence type="ECO:0000313" key="2">
    <source>
        <dbReference type="Proteomes" id="UP000001056"/>
    </source>
</evidence>
<evidence type="ECO:0000313" key="1">
    <source>
        <dbReference type="EMBL" id="EAQ88385.1"/>
    </source>
</evidence>
<proteinExistence type="predicted"/>
<dbReference type="PANTHER" id="PTHR39600">
    <property type="entry name" value="PEPTIDASE INHIBITOR I78 FAMILY PROTEIN"/>
    <property type="match status" value="1"/>
</dbReference>
<gene>
    <name evidence="1" type="ORF">CHGG_05004</name>
</gene>
<dbReference type="eggNOG" id="ENOG502SBMP">
    <property type="taxonomic scope" value="Eukaryota"/>
</dbReference>
<dbReference type="RefSeq" id="XP_001224218.1">
    <property type="nucleotide sequence ID" value="XM_001224217.1"/>
</dbReference>
<dbReference type="HOGENOM" id="CLU_162852_1_1_1"/>
<dbReference type="Gene3D" id="3.30.10.10">
    <property type="entry name" value="Trypsin Inhibitor V, subunit A"/>
    <property type="match status" value="1"/>
</dbReference>
<dbReference type="Proteomes" id="UP000001056">
    <property type="component" value="Unassembled WGS sequence"/>
</dbReference>
<dbReference type="OMA" id="AMTMDHR"/>
<accession>Q2GZP2</accession>
<dbReference type="InParanoid" id="Q2GZP2"/>
<sequence length="73" mass="7990">MPLVVPGVTADNVSADKAKEWMTKLAGKTLTEGPSSETTRVIEPGMMVTRDYQPERLNVQVKDDGTVENVYHG</sequence>
<keyword evidence="2" id="KW-1185">Reference proteome</keyword>
<dbReference type="OrthoDB" id="10013825at2759"/>
<dbReference type="GeneID" id="4391896"/>
<evidence type="ECO:0008006" key="3">
    <source>
        <dbReference type="Google" id="ProtNLM"/>
    </source>
</evidence>
<protein>
    <recommendedName>
        <fullName evidence="3">Proteinase inhibitor I78</fullName>
    </recommendedName>
</protein>
<name>Q2GZP2_CHAGB</name>
<organism evidence="1 2">
    <name type="scientific">Chaetomium globosum (strain ATCC 6205 / CBS 148.51 / DSM 1962 / NBRC 6347 / NRRL 1970)</name>
    <name type="common">Soil fungus</name>
    <dbReference type="NCBI Taxonomy" id="306901"/>
    <lineage>
        <taxon>Eukaryota</taxon>
        <taxon>Fungi</taxon>
        <taxon>Dikarya</taxon>
        <taxon>Ascomycota</taxon>
        <taxon>Pezizomycotina</taxon>
        <taxon>Sordariomycetes</taxon>
        <taxon>Sordariomycetidae</taxon>
        <taxon>Sordariales</taxon>
        <taxon>Chaetomiaceae</taxon>
        <taxon>Chaetomium</taxon>
    </lineage>
</organism>
<dbReference type="STRING" id="306901.Q2GZP2"/>
<dbReference type="InterPro" id="IPR021719">
    <property type="entry name" value="Prot_inh_I78"/>
</dbReference>
<dbReference type="AlphaFoldDB" id="Q2GZP2"/>
<dbReference type="VEuPathDB" id="FungiDB:CHGG_05004"/>
<dbReference type="Pfam" id="PF11720">
    <property type="entry name" value="Inhibitor_I78"/>
    <property type="match status" value="1"/>
</dbReference>